<evidence type="ECO:0000259" key="19">
    <source>
        <dbReference type="PROSITE" id="PS51959"/>
    </source>
</evidence>
<dbReference type="InterPro" id="IPR039505">
    <property type="entry name" value="DRC1/2_N"/>
</dbReference>
<feature type="coiled-coil region" evidence="18">
    <location>
        <begin position="1155"/>
        <end position="1200"/>
    </location>
</feature>
<feature type="domain" description="EndoU" evidence="19">
    <location>
        <begin position="643"/>
        <end position="937"/>
    </location>
</feature>
<sequence length="1389" mass="159660">MEQFMLMQQRHKLQKDTQLEVRNTKYNMSRIQESWLKIMRSAKTKQLKKQVEIISQNHERDVDRKDAILQMLDRDLDEAEEQHQVAVRSHLLNVDRLHEIQQSRLLALDEKFKHDVATLQEEFRIEREHIQERHALEKRELALIVEQVEREEKNREMVWNLRERGMNSKNAQQSCHLLQTNSQWRKKGQRGQRADLGAVEQATNLSEPVADKSKGICVPKLSEEEIKAPIEEVVASYGEDGWCTYGFLGGWASECALGRRNREAKSFAKEFEPMYQKYLPDGPKPKTEVTLKFLENQSLTIRDHLYPLDDLYCYVNGWYSLDRDQLVNNFTYLEEMSEKSCNHLETTMPHYHKVSMQTMLMESAVDGGVLFEIMNGPTSGQVPDHIVHGMYVHAAAKCLLRGGGRGAVCDIANCAARGCLRGKELLYTQRGECQLDFFTGKADITDHQGQFELIRNRNIEEDHQMRSGLEEQIEETRARCRDKLLTYERSTEASTADYKEHARSALPAHSVPSFSAGLVVGLTTAALMKIHRVWRKKKKEDLPQALDTTLSALDPKAMAASTKISQAVEEGMKEFSASGDYAAVGRGVALLRRRLVQRATEEIRQGHVELRLIAELLVDAVLNRAFRGGEKSFYSELWLLDDGRASVQNIHTEKMADDLNQPDGNVTISDVVVDERVREKSAGGYSGYRPLFVQVQPYLFTRPTFLALLEVFEVFHRSCQGPEDYEPQDRQSIERFLDVVDLTPVMRRAREEVEKYEAGLTDQQWREHLWHIWFQRHPSSAKCGFEHVFIGEATEDLNGRELVGGLHNWVKFYLEERRGAARYLGPRYKGTGKHDAALNPYFVSGKFTWDLDGKHLVKDRGGFFVGVSPEWQLAIATVAFFETRSTERATARKWSRDFLSRDVGYVRAARLGDQVYKLCIRRNEQGNLTTFFADQLGTWDAHARRKLDEVLPQEVLEERLQPMLVLHGFADDEELLKSAANVAAAGASNLRDALRHLHSEIRFRFEEMEGHLPDELPLVVSELLKLHDAGRLKNCRWGELASELTQRTGLKGKKLLLPLRLALTGQQKGHSLSELLELFELMEQGAPWSSEILPLDGRMASLRRWLSAEVRPREPAKVLALAVECGSPPEKGGSKEYLKRDAYLSDQVEKRLRQVERMQAAIQHWKQKIAQNRQECEDRNQQLRTEKDHIAKHFQELKAKMNHFRSEGKKRLADLTMNARNCIKSLKDQLGLAERILKTAELCRKFETEREKVLPFYLSRDILQEFEEGELEFGDEDLKEEIRKELTDVGIDEWTYLDNFFKRFNKVKLDTHAVEQEGKRLTKENVQLRSILKQFLDGVSVNEDVLSAPNPLLVVNGKVNLNHVPVKRMADKTVYVEAALHAGNTVVRH</sequence>
<comment type="function">
    <text evidence="17">Component of the nexin-dynein regulatory complex (N-DRC), a key regulator of ciliary/flagellar motility which maintains the alignment and integrity of the distal axoneme and regulates microtubule sliding in motile axonemes. Plays a critical role in the assembly of N-DRC and also stabilizes the assembly of multiple inner dynein arms and radial spokes. Coassembles with DRC1 to form a central scaffold needed for assembly of the N-DRC and its attachment to the outer doublet microtubules.</text>
</comment>
<dbReference type="Proteomes" id="UP001152797">
    <property type="component" value="Unassembled WGS sequence"/>
</dbReference>
<keyword evidence="2" id="KW-0963">Cytoplasm</keyword>
<evidence type="ECO:0000256" key="16">
    <source>
        <dbReference type="ARBA" id="ARBA00040899"/>
    </source>
</evidence>
<dbReference type="GO" id="GO:0005858">
    <property type="term" value="C:axonemal dynein complex"/>
    <property type="evidence" value="ECO:0007669"/>
    <property type="project" value="InterPro"/>
</dbReference>
<evidence type="ECO:0000313" key="22">
    <source>
        <dbReference type="Proteomes" id="UP001152797"/>
    </source>
</evidence>
<evidence type="ECO:0000256" key="5">
    <source>
        <dbReference type="ARBA" id="ARBA00022801"/>
    </source>
</evidence>
<proteinExistence type="inferred from homology"/>
<reference evidence="20" key="1">
    <citation type="submission" date="2022-10" db="EMBL/GenBank/DDBJ databases">
        <authorList>
            <person name="Chen Y."/>
            <person name="Dougan E. K."/>
            <person name="Chan C."/>
            <person name="Rhodes N."/>
            <person name="Thang M."/>
        </authorList>
    </citation>
    <scope>NUCLEOTIDE SEQUENCE</scope>
</reference>
<dbReference type="Pfam" id="PF14772">
    <property type="entry name" value="NYD-SP28"/>
    <property type="match status" value="1"/>
</dbReference>
<dbReference type="InterPro" id="IPR045462">
    <property type="entry name" value="aa-tRNA-synth_I_cd-bd"/>
</dbReference>
<gene>
    <name evidence="20" type="ORF">C1SCF055_LOCUS33963</name>
</gene>
<evidence type="ECO:0000256" key="2">
    <source>
        <dbReference type="ARBA" id="ARBA00022490"/>
    </source>
</evidence>
<dbReference type="EMBL" id="CAMXCT020004312">
    <property type="protein sequence ID" value="CAL1161900.1"/>
    <property type="molecule type" value="Genomic_DNA"/>
</dbReference>
<evidence type="ECO:0000256" key="3">
    <source>
        <dbReference type="ARBA" id="ARBA00022598"/>
    </source>
</evidence>
<dbReference type="GO" id="GO:0016787">
    <property type="term" value="F:hydrolase activity"/>
    <property type="evidence" value="ECO:0007669"/>
    <property type="project" value="UniProtKB-KW"/>
</dbReference>
<dbReference type="Pfam" id="PF09412">
    <property type="entry name" value="XendoU"/>
    <property type="match status" value="1"/>
</dbReference>
<keyword evidence="13" id="KW-0966">Cell projection</keyword>
<organism evidence="20">
    <name type="scientific">Cladocopium goreaui</name>
    <dbReference type="NCBI Taxonomy" id="2562237"/>
    <lineage>
        <taxon>Eukaryota</taxon>
        <taxon>Sar</taxon>
        <taxon>Alveolata</taxon>
        <taxon>Dinophyceae</taxon>
        <taxon>Suessiales</taxon>
        <taxon>Symbiodiniaceae</taxon>
        <taxon>Cladocopium</taxon>
    </lineage>
</organism>
<dbReference type="GO" id="GO:0060285">
    <property type="term" value="P:cilium-dependent cell motility"/>
    <property type="evidence" value="ECO:0007669"/>
    <property type="project" value="TreeGrafter"/>
</dbReference>
<evidence type="ECO:0000256" key="12">
    <source>
        <dbReference type="ARBA" id="ARBA00023212"/>
    </source>
</evidence>
<dbReference type="GO" id="GO:0004812">
    <property type="term" value="F:aminoacyl-tRNA ligase activity"/>
    <property type="evidence" value="ECO:0007669"/>
    <property type="project" value="UniProtKB-KW"/>
</dbReference>
<dbReference type="CDD" id="cd21159">
    <property type="entry name" value="XendoU"/>
    <property type="match status" value="1"/>
</dbReference>
<reference evidence="21 22" key="2">
    <citation type="submission" date="2024-05" db="EMBL/GenBank/DDBJ databases">
        <authorList>
            <person name="Chen Y."/>
            <person name="Shah S."/>
            <person name="Dougan E. K."/>
            <person name="Thang M."/>
            <person name="Chan C."/>
        </authorList>
    </citation>
    <scope>NUCLEOTIDE SEQUENCE [LARGE SCALE GENOMIC DNA]</scope>
</reference>
<dbReference type="GO" id="GO:0070286">
    <property type="term" value="P:axonemal dynein complex assembly"/>
    <property type="evidence" value="ECO:0007669"/>
    <property type="project" value="InterPro"/>
</dbReference>
<evidence type="ECO:0000256" key="17">
    <source>
        <dbReference type="ARBA" id="ARBA00045865"/>
    </source>
</evidence>
<dbReference type="InterPro" id="IPR018998">
    <property type="entry name" value="EndoU_C"/>
</dbReference>
<comment type="subcellular location">
    <subcellularLocation>
        <location evidence="1">Cytoplasm</location>
        <location evidence="1">Cytoskeleton</location>
        <location evidence="1">Flagellum axoneme</location>
    </subcellularLocation>
    <subcellularLocation>
        <location evidence="14">Cytoplasm</location>
        <location evidence="14">Cytoskeleton</location>
        <location evidence="14">Flagellum basal body</location>
    </subcellularLocation>
</comment>
<evidence type="ECO:0000256" key="13">
    <source>
        <dbReference type="ARBA" id="ARBA00023273"/>
    </source>
</evidence>
<dbReference type="OrthoDB" id="7760980at2759"/>
<evidence type="ECO:0000256" key="1">
    <source>
        <dbReference type="ARBA" id="ARBA00004611"/>
    </source>
</evidence>
<dbReference type="GO" id="GO:0003352">
    <property type="term" value="P:regulation of cilium movement"/>
    <property type="evidence" value="ECO:0007669"/>
    <property type="project" value="TreeGrafter"/>
</dbReference>
<protein>
    <recommendedName>
        <fullName evidence="16">Dynein regulatory complex subunit 2</fullName>
    </recommendedName>
</protein>
<keyword evidence="5" id="KW-0378">Hydrolase</keyword>
<evidence type="ECO:0000256" key="6">
    <source>
        <dbReference type="ARBA" id="ARBA00022840"/>
    </source>
</evidence>
<dbReference type="PANTHER" id="PTHR21625">
    <property type="entry name" value="NYD-SP28 PROTEIN"/>
    <property type="match status" value="1"/>
</dbReference>
<dbReference type="Gene3D" id="1.10.10.350">
    <property type="match status" value="1"/>
</dbReference>
<accession>A0A9P1DE06</accession>
<dbReference type="GO" id="GO:0000049">
    <property type="term" value="F:tRNA binding"/>
    <property type="evidence" value="ECO:0007669"/>
    <property type="project" value="InterPro"/>
</dbReference>
<evidence type="ECO:0000256" key="14">
    <source>
        <dbReference type="ARBA" id="ARBA00037841"/>
    </source>
</evidence>
<dbReference type="GO" id="GO:0005524">
    <property type="term" value="F:ATP binding"/>
    <property type="evidence" value="ECO:0007669"/>
    <property type="project" value="UniProtKB-KW"/>
</dbReference>
<dbReference type="EMBL" id="CAMXCT010004312">
    <property type="protein sequence ID" value="CAI4008525.1"/>
    <property type="molecule type" value="Genomic_DNA"/>
</dbReference>
<comment type="caution">
    <text evidence="20">The sequence shown here is derived from an EMBL/GenBank/DDBJ whole genome shotgun (WGS) entry which is preliminary data.</text>
</comment>
<evidence type="ECO:0000256" key="18">
    <source>
        <dbReference type="SAM" id="Coils"/>
    </source>
</evidence>
<name>A0A9P1DE06_9DINO</name>
<evidence type="ECO:0000313" key="20">
    <source>
        <dbReference type="EMBL" id="CAI4008525.1"/>
    </source>
</evidence>
<dbReference type="PROSITE" id="PS51959">
    <property type="entry name" value="ENDOU"/>
    <property type="match status" value="1"/>
</dbReference>
<keyword evidence="4" id="KW-0547">Nucleotide-binding</keyword>
<dbReference type="InterPro" id="IPR037227">
    <property type="entry name" value="EndoU-like"/>
</dbReference>
<comment type="similarity">
    <text evidence="15">Belongs to the DRC2 family.</text>
</comment>
<dbReference type="SUPFAM" id="SSF48163">
    <property type="entry name" value="An anticodon-binding domain of class I aminoacyl-tRNA synthetases"/>
    <property type="match status" value="1"/>
</dbReference>
<keyword evidence="10" id="KW-0969">Cilium</keyword>
<keyword evidence="3" id="KW-0436">Ligase</keyword>
<evidence type="ECO:0000256" key="15">
    <source>
        <dbReference type="ARBA" id="ARBA00038424"/>
    </source>
</evidence>
<evidence type="ECO:0000256" key="9">
    <source>
        <dbReference type="ARBA" id="ARBA00023054"/>
    </source>
</evidence>
<dbReference type="EMBL" id="CAMXCT030004312">
    <property type="protein sequence ID" value="CAL4795837.1"/>
    <property type="molecule type" value="Genomic_DNA"/>
</dbReference>
<keyword evidence="12" id="KW-0206">Cytoskeleton</keyword>
<dbReference type="InterPro" id="IPR020751">
    <property type="entry name" value="aa-tRNA-synth_I_codon-bd_sub2"/>
</dbReference>
<keyword evidence="8" id="KW-0648">Protein biosynthesis</keyword>
<dbReference type="InterPro" id="IPR008925">
    <property type="entry name" value="aa_tRNA-synth_I_cd-bd_sf"/>
</dbReference>
<evidence type="ECO:0000256" key="11">
    <source>
        <dbReference type="ARBA" id="ARBA00023146"/>
    </source>
</evidence>
<keyword evidence="22" id="KW-1185">Reference proteome</keyword>
<evidence type="ECO:0000256" key="10">
    <source>
        <dbReference type="ARBA" id="ARBA00023069"/>
    </source>
</evidence>
<dbReference type="GO" id="GO:0004521">
    <property type="term" value="F:RNA endonuclease activity"/>
    <property type="evidence" value="ECO:0007669"/>
    <property type="project" value="InterPro"/>
</dbReference>
<keyword evidence="6" id="KW-0067">ATP-binding</keyword>
<evidence type="ECO:0000256" key="4">
    <source>
        <dbReference type="ARBA" id="ARBA00022741"/>
    </source>
</evidence>
<keyword evidence="9 18" id="KW-0175">Coiled coil</keyword>
<dbReference type="PANTHER" id="PTHR21625:SF0">
    <property type="entry name" value="DYNEIN REGULATORY COMPLEX SUBUNIT 2"/>
    <property type="match status" value="1"/>
</dbReference>
<dbReference type="InterPro" id="IPR039750">
    <property type="entry name" value="DRC1/DRC2"/>
</dbReference>
<evidence type="ECO:0000256" key="7">
    <source>
        <dbReference type="ARBA" id="ARBA00022846"/>
    </source>
</evidence>
<dbReference type="SUPFAM" id="SSF142877">
    <property type="entry name" value="EndoU-like"/>
    <property type="match status" value="1"/>
</dbReference>
<evidence type="ECO:0000313" key="21">
    <source>
        <dbReference type="EMBL" id="CAL4795837.1"/>
    </source>
</evidence>
<keyword evidence="11" id="KW-0030">Aminoacyl-tRNA synthetase</keyword>
<evidence type="ECO:0000256" key="8">
    <source>
        <dbReference type="ARBA" id="ARBA00022917"/>
    </source>
</evidence>
<dbReference type="Pfam" id="PF19269">
    <property type="entry name" value="Anticodon_2"/>
    <property type="match status" value="1"/>
</dbReference>
<dbReference type="GO" id="GO:0006412">
    <property type="term" value="P:translation"/>
    <property type="evidence" value="ECO:0007669"/>
    <property type="project" value="UniProtKB-KW"/>
</dbReference>
<feature type="coiled-coil region" evidence="18">
    <location>
        <begin position="62"/>
        <end position="89"/>
    </location>
</feature>
<keyword evidence="7" id="KW-0282">Flagellum</keyword>